<dbReference type="Proteomes" id="UP000504617">
    <property type="component" value="Unplaced"/>
</dbReference>
<dbReference type="InterPro" id="IPR050473">
    <property type="entry name" value="A2M/Complement_sys"/>
</dbReference>
<dbReference type="GO" id="GO:0005576">
    <property type="term" value="C:extracellular region"/>
    <property type="evidence" value="ECO:0007669"/>
    <property type="project" value="InterPro"/>
</dbReference>
<dbReference type="SUPFAM" id="SSF49410">
    <property type="entry name" value="Alpha-macroglobulin receptor domain"/>
    <property type="match status" value="1"/>
</dbReference>
<name>A0A6I9YD42_9SAUR</name>
<sequence>MKIPLKYNVPLRQEEAPFWLEVDTVPETCTGVKAHVTFDIAINVSYTGQRLVSNMAIVQIKMLSGYIPVKSSVKKLEKESQIKRTEVNINHVLLYLDEVPKTVQTFSFTVEQETPVWDLQPALVKIYDYYETDEFATAEYTAPCSTGKA</sequence>
<dbReference type="KEGG" id="tsr:106549062"/>
<dbReference type="RefSeq" id="XP_013922086.1">
    <property type="nucleotide sequence ID" value="XM_014066611.1"/>
</dbReference>
<dbReference type="InterPro" id="IPR009048">
    <property type="entry name" value="A-macroglobulin_rcpt-bd"/>
</dbReference>
<keyword evidence="2" id="KW-1185">Reference proteome</keyword>
<accession>A0A6I9YD42</accession>
<dbReference type="Pfam" id="PF07677">
    <property type="entry name" value="A2M_recep"/>
    <property type="match status" value="1"/>
</dbReference>
<organism evidence="2 3">
    <name type="scientific">Thamnophis sirtalis</name>
    <dbReference type="NCBI Taxonomy" id="35019"/>
    <lineage>
        <taxon>Eukaryota</taxon>
        <taxon>Metazoa</taxon>
        <taxon>Chordata</taxon>
        <taxon>Craniata</taxon>
        <taxon>Vertebrata</taxon>
        <taxon>Euteleostomi</taxon>
        <taxon>Lepidosauria</taxon>
        <taxon>Squamata</taxon>
        <taxon>Bifurcata</taxon>
        <taxon>Unidentata</taxon>
        <taxon>Episquamata</taxon>
        <taxon>Toxicofera</taxon>
        <taxon>Serpentes</taxon>
        <taxon>Colubroidea</taxon>
        <taxon>Colubridae</taxon>
        <taxon>Natricinae</taxon>
        <taxon>Thamnophis</taxon>
    </lineage>
</organism>
<protein>
    <submittedName>
        <fullName evidence="3">Alpha-2-macroglobulin-like</fullName>
    </submittedName>
</protein>
<dbReference type="PANTHER" id="PTHR11412">
    <property type="entry name" value="MACROGLOBULIN / COMPLEMENT"/>
    <property type="match status" value="1"/>
</dbReference>
<dbReference type="GeneID" id="106549062"/>
<gene>
    <name evidence="3" type="primary">LOC106549062</name>
</gene>
<dbReference type="AlphaFoldDB" id="A0A6I9YD42"/>
<dbReference type="PANTHER" id="PTHR11412:SF165">
    <property type="entry name" value="ALPHA-2-MACROGLOBULIN"/>
    <property type="match status" value="1"/>
</dbReference>
<evidence type="ECO:0000259" key="1">
    <source>
        <dbReference type="SMART" id="SM01361"/>
    </source>
</evidence>
<dbReference type="Gene3D" id="2.60.40.690">
    <property type="entry name" value="Alpha-macroglobulin, receptor-binding domain"/>
    <property type="match status" value="1"/>
</dbReference>
<dbReference type="InterPro" id="IPR036595">
    <property type="entry name" value="A-macroglobulin_rcpt-bd_sf"/>
</dbReference>
<feature type="domain" description="Alpha-macroglobulin receptor-binding" evidence="1">
    <location>
        <begin position="53"/>
        <end position="140"/>
    </location>
</feature>
<proteinExistence type="predicted"/>
<reference evidence="3" key="1">
    <citation type="submission" date="2025-08" db="UniProtKB">
        <authorList>
            <consortium name="RefSeq"/>
        </authorList>
    </citation>
    <scope>IDENTIFICATION</scope>
</reference>
<evidence type="ECO:0000313" key="2">
    <source>
        <dbReference type="Proteomes" id="UP000504617"/>
    </source>
</evidence>
<dbReference type="SMART" id="SM01361">
    <property type="entry name" value="A2M_recep"/>
    <property type="match status" value="1"/>
</dbReference>
<dbReference type="OrthoDB" id="9049374at2759"/>
<evidence type="ECO:0000313" key="3">
    <source>
        <dbReference type="RefSeq" id="XP_013922086.1"/>
    </source>
</evidence>